<comment type="caution">
    <text evidence="3">The sequence shown here is derived from an EMBL/GenBank/DDBJ whole genome shotgun (WGS) entry which is preliminary data.</text>
</comment>
<name>A0ABQ5GJM2_9ASTR</name>
<dbReference type="Proteomes" id="UP001151760">
    <property type="component" value="Unassembled WGS sequence"/>
</dbReference>
<feature type="domain" description="HAT C-terminal dimerisation" evidence="1">
    <location>
        <begin position="145"/>
        <end position="195"/>
    </location>
</feature>
<reference evidence="3" key="1">
    <citation type="journal article" date="2022" name="Int. J. Mol. Sci.">
        <title>Draft Genome of Tanacetum Coccineum: Genomic Comparison of Closely Related Tanacetum-Family Plants.</title>
        <authorList>
            <person name="Yamashiro T."/>
            <person name="Shiraishi A."/>
            <person name="Nakayama K."/>
            <person name="Satake H."/>
        </authorList>
    </citation>
    <scope>NUCLEOTIDE SEQUENCE</scope>
</reference>
<dbReference type="PANTHER" id="PTHR11697">
    <property type="entry name" value="GENERAL TRANSCRIPTION FACTOR 2-RELATED ZINC FINGER PROTEIN"/>
    <property type="match status" value="1"/>
</dbReference>
<evidence type="ECO:0000259" key="2">
    <source>
        <dbReference type="Pfam" id="PF14291"/>
    </source>
</evidence>
<dbReference type="PANTHER" id="PTHR11697:SF230">
    <property type="entry name" value="ZINC FINGER, MYM DOMAIN CONTAINING 1"/>
    <property type="match status" value="1"/>
</dbReference>
<evidence type="ECO:0000313" key="4">
    <source>
        <dbReference type="Proteomes" id="UP001151760"/>
    </source>
</evidence>
<sequence>MINCCVKETTKIIIKELGEDYFAILADESFDVSHKEQMSLCLRHVDKKGAVWRDFLLQELNTRFDVISTSLPICMASLSPVDAFCSFDKQKLLKLVEFYPKEFSSVELLAFNSQLETYIHDMRKDERFIGFKNIGELSVKLVELNKHESFDLVDLLIKLVLIFPVATASVERVFSCMNFVKNTLRNSIGNQMLNA</sequence>
<dbReference type="EMBL" id="BQNB010018573">
    <property type="protein sequence ID" value="GJT75890.1"/>
    <property type="molecule type" value="Genomic_DNA"/>
</dbReference>
<accession>A0ABQ5GJM2</accession>
<proteinExistence type="predicted"/>
<gene>
    <name evidence="3" type="ORF">Tco_1042615</name>
</gene>
<dbReference type="InterPro" id="IPR008906">
    <property type="entry name" value="HATC_C_dom"/>
</dbReference>
<dbReference type="InterPro" id="IPR055298">
    <property type="entry name" value="AtLOH3-like"/>
</dbReference>
<dbReference type="InterPro" id="IPR025398">
    <property type="entry name" value="DUF4371"/>
</dbReference>
<dbReference type="Pfam" id="PF14291">
    <property type="entry name" value="DUF4371"/>
    <property type="match status" value="1"/>
</dbReference>
<evidence type="ECO:0000313" key="3">
    <source>
        <dbReference type="EMBL" id="GJT75890.1"/>
    </source>
</evidence>
<keyword evidence="4" id="KW-1185">Reference proteome</keyword>
<reference evidence="3" key="2">
    <citation type="submission" date="2022-01" db="EMBL/GenBank/DDBJ databases">
        <authorList>
            <person name="Yamashiro T."/>
            <person name="Shiraishi A."/>
            <person name="Satake H."/>
            <person name="Nakayama K."/>
        </authorList>
    </citation>
    <scope>NUCLEOTIDE SEQUENCE</scope>
</reference>
<dbReference type="Pfam" id="PF05699">
    <property type="entry name" value="Dimer_Tnp_hAT"/>
    <property type="match status" value="1"/>
</dbReference>
<feature type="domain" description="DUF4371" evidence="2">
    <location>
        <begin position="2"/>
        <end position="56"/>
    </location>
</feature>
<protein>
    <submittedName>
        <fullName evidence="3">Zinc finger MYM-type protein 1-like protein</fullName>
    </submittedName>
</protein>
<organism evidence="3 4">
    <name type="scientific">Tanacetum coccineum</name>
    <dbReference type="NCBI Taxonomy" id="301880"/>
    <lineage>
        <taxon>Eukaryota</taxon>
        <taxon>Viridiplantae</taxon>
        <taxon>Streptophyta</taxon>
        <taxon>Embryophyta</taxon>
        <taxon>Tracheophyta</taxon>
        <taxon>Spermatophyta</taxon>
        <taxon>Magnoliopsida</taxon>
        <taxon>eudicotyledons</taxon>
        <taxon>Gunneridae</taxon>
        <taxon>Pentapetalae</taxon>
        <taxon>asterids</taxon>
        <taxon>campanulids</taxon>
        <taxon>Asterales</taxon>
        <taxon>Asteraceae</taxon>
        <taxon>Asteroideae</taxon>
        <taxon>Anthemideae</taxon>
        <taxon>Anthemidinae</taxon>
        <taxon>Tanacetum</taxon>
    </lineage>
</organism>
<evidence type="ECO:0000259" key="1">
    <source>
        <dbReference type="Pfam" id="PF05699"/>
    </source>
</evidence>